<dbReference type="AlphaFoldDB" id="A0A855X8F5"/>
<sequence>IPYFVIYLGAVRAGDTPYRIGNVGELCRFVRENPASGPILSEWAGVPVLSGRETIPGLEFVGFDYPLPIPDSLKRHYHLPVNDNLKQLLRERIPALYVVWTAPDKPLQQVADSNYVVIKRFDSFVVYARKGSGLE</sequence>
<comment type="caution">
    <text evidence="1">The sequence shown here is derived from an EMBL/GenBank/DDBJ whole genome shotgun (WGS) entry which is preliminary data.</text>
</comment>
<name>A0A855X8F5_9BACT</name>
<dbReference type="Proteomes" id="UP000250918">
    <property type="component" value="Unassembled WGS sequence"/>
</dbReference>
<gene>
    <name evidence="1" type="ORF">C3F09_03880</name>
</gene>
<dbReference type="EMBL" id="PQAP01000031">
    <property type="protein sequence ID" value="PWB74481.1"/>
    <property type="molecule type" value="Genomic_DNA"/>
</dbReference>
<feature type="non-terminal residue" evidence="1">
    <location>
        <position position="1"/>
    </location>
</feature>
<accession>A0A855X8F5</accession>
<protein>
    <submittedName>
        <fullName evidence="1">Uncharacterized protein</fullName>
    </submittedName>
</protein>
<proteinExistence type="predicted"/>
<evidence type="ECO:0000313" key="1">
    <source>
        <dbReference type="EMBL" id="PWB74481.1"/>
    </source>
</evidence>
<reference evidence="1 2" key="1">
    <citation type="journal article" date="2018" name="ISME J.">
        <title>A methanotrophic archaeon couples anaerobic oxidation of methane to Fe(III) reduction.</title>
        <authorList>
            <person name="Cai C."/>
            <person name="Leu A.O."/>
            <person name="Xie G.J."/>
            <person name="Guo J."/>
            <person name="Feng Y."/>
            <person name="Zhao J.X."/>
            <person name="Tyson G.W."/>
            <person name="Yuan Z."/>
            <person name="Hu S."/>
        </authorList>
    </citation>
    <scope>NUCLEOTIDE SEQUENCE [LARGE SCALE GENOMIC DNA]</scope>
    <source>
        <strain evidence="1">FeB_12</strain>
    </source>
</reference>
<organism evidence="1 2">
    <name type="scientific">candidate division GN15 bacterium</name>
    <dbReference type="NCBI Taxonomy" id="2072418"/>
    <lineage>
        <taxon>Bacteria</taxon>
        <taxon>candidate division GN15</taxon>
    </lineage>
</organism>
<evidence type="ECO:0000313" key="2">
    <source>
        <dbReference type="Proteomes" id="UP000250918"/>
    </source>
</evidence>